<evidence type="ECO:0000313" key="5">
    <source>
        <dbReference type="EMBL" id="MFC5387075.1"/>
    </source>
</evidence>
<dbReference type="InterPro" id="IPR011663">
    <property type="entry name" value="UTRA"/>
</dbReference>
<evidence type="ECO:0000313" key="6">
    <source>
        <dbReference type="Proteomes" id="UP001596016"/>
    </source>
</evidence>
<dbReference type="SMART" id="SM00345">
    <property type="entry name" value="HTH_GNTR"/>
    <property type="match status" value="1"/>
</dbReference>
<organism evidence="5 6">
    <name type="scientific">Aquamicrobium segne</name>
    <dbReference type="NCBI Taxonomy" id="469547"/>
    <lineage>
        <taxon>Bacteria</taxon>
        <taxon>Pseudomonadati</taxon>
        <taxon>Pseudomonadota</taxon>
        <taxon>Alphaproteobacteria</taxon>
        <taxon>Hyphomicrobiales</taxon>
        <taxon>Phyllobacteriaceae</taxon>
        <taxon>Aquamicrobium</taxon>
    </lineage>
</organism>
<protein>
    <submittedName>
        <fullName evidence="5">GntR family transcriptional regulator</fullName>
    </submittedName>
</protein>
<keyword evidence="3" id="KW-0804">Transcription</keyword>
<evidence type="ECO:0000256" key="2">
    <source>
        <dbReference type="ARBA" id="ARBA00023125"/>
    </source>
</evidence>
<evidence type="ECO:0000256" key="1">
    <source>
        <dbReference type="ARBA" id="ARBA00023015"/>
    </source>
</evidence>
<dbReference type="SMART" id="SM00866">
    <property type="entry name" value="UTRA"/>
    <property type="match status" value="1"/>
</dbReference>
<dbReference type="Gene3D" id="1.10.10.10">
    <property type="entry name" value="Winged helix-like DNA-binding domain superfamily/Winged helix DNA-binding domain"/>
    <property type="match status" value="1"/>
</dbReference>
<dbReference type="InterPro" id="IPR000524">
    <property type="entry name" value="Tscrpt_reg_HTH_GntR"/>
</dbReference>
<dbReference type="Proteomes" id="UP001596016">
    <property type="component" value="Unassembled WGS sequence"/>
</dbReference>
<dbReference type="InterPro" id="IPR028978">
    <property type="entry name" value="Chorismate_lyase_/UTRA_dom_sf"/>
</dbReference>
<proteinExistence type="predicted"/>
<dbReference type="PANTHER" id="PTHR44846:SF1">
    <property type="entry name" value="MANNOSYL-D-GLYCERATE TRANSPORT_METABOLISM SYSTEM REPRESSOR MNGR-RELATED"/>
    <property type="match status" value="1"/>
</dbReference>
<feature type="domain" description="HTH gntR-type" evidence="4">
    <location>
        <begin position="8"/>
        <end position="76"/>
    </location>
</feature>
<accession>A0ABW0H1D1</accession>
<name>A0ABW0H1D1_9HYPH</name>
<dbReference type="SUPFAM" id="SSF46785">
    <property type="entry name" value="Winged helix' DNA-binding domain"/>
    <property type="match status" value="1"/>
</dbReference>
<dbReference type="PRINTS" id="PR00035">
    <property type="entry name" value="HTHGNTR"/>
</dbReference>
<evidence type="ECO:0000256" key="3">
    <source>
        <dbReference type="ARBA" id="ARBA00023163"/>
    </source>
</evidence>
<keyword evidence="6" id="KW-1185">Reference proteome</keyword>
<dbReference type="RefSeq" id="WP_378230671.1">
    <property type="nucleotide sequence ID" value="NZ_JBHSLL010000051.1"/>
</dbReference>
<dbReference type="CDD" id="cd07377">
    <property type="entry name" value="WHTH_GntR"/>
    <property type="match status" value="1"/>
</dbReference>
<comment type="caution">
    <text evidence="5">The sequence shown here is derived from an EMBL/GenBank/DDBJ whole genome shotgun (WGS) entry which is preliminary data.</text>
</comment>
<dbReference type="SUPFAM" id="SSF64288">
    <property type="entry name" value="Chorismate lyase-like"/>
    <property type="match status" value="1"/>
</dbReference>
<dbReference type="Pfam" id="PF07702">
    <property type="entry name" value="UTRA"/>
    <property type="match status" value="1"/>
</dbReference>
<reference evidence="6" key="1">
    <citation type="journal article" date="2019" name="Int. J. Syst. Evol. Microbiol.">
        <title>The Global Catalogue of Microorganisms (GCM) 10K type strain sequencing project: providing services to taxonomists for standard genome sequencing and annotation.</title>
        <authorList>
            <consortium name="The Broad Institute Genomics Platform"/>
            <consortium name="The Broad Institute Genome Sequencing Center for Infectious Disease"/>
            <person name="Wu L."/>
            <person name="Ma J."/>
        </authorList>
    </citation>
    <scope>NUCLEOTIDE SEQUENCE [LARGE SCALE GENOMIC DNA]</scope>
    <source>
        <strain evidence="6">CGMCC 4.1415</strain>
    </source>
</reference>
<keyword evidence="2" id="KW-0238">DNA-binding</keyword>
<dbReference type="PANTHER" id="PTHR44846">
    <property type="entry name" value="MANNOSYL-D-GLYCERATE TRANSPORT/METABOLISM SYSTEM REPRESSOR MNGR-RELATED"/>
    <property type="match status" value="1"/>
</dbReference>
<dbReference type="InterPro" id="IPR036390">
    <property type="entry name" value="WH_DNA-bd_sf"/>
</dbReference>
<dbReference type="Pfam" id="PF00392">
    <property type="entry name" value="GntR"/>
    <property type="match status" value="1"/>
</dbReference>
<keyword evidence="1" id="KW-0805">Transcription regulation</keyword>
<dbReference type="PROSITE" id="PS50949">
    <property type="entry name" value="HTH_GNTR"/>
    <property type="match status" value="1"/>
</dbReference>
<dbReference type="Gene3D" id="3.40.1410.10">
    <property type="entry name" value="Chorismate lyase-like"/>
    <property type="match status" value="1"/>
</dbReference>
<dbReference type="EMBL" id="JBHSLL010000051">
    <property type="protein sequence ID" value="MFC5387075.1"/>
    <property type="molecule type" value="Genomic_DNA"/>
</dbReference>
<dbReference type="InterPro" id="IPR050679">
    <property type="entry name" value="Bact_HTH_transcr_reg"/>
</dbReference>
<dbReference type="InterPro" id="IPR036388">
    <property type="entry name" value="WH-like_DNA-bd_sf"/>
</dbReference>
<evidence type="ECO:0000259" key="4">
    <source>
        <dbReference type="PROSITE" id="PS50949"/>
    </source>
</evidence>
<sequence length="256" mass="28737">MSERNSPTPLYHRIYSVLRERIVNGYYRAGVAMPSEAELAASFNVSRITIRKAMEILTAESLVTRTRGRGTFVSEQASDNNFNRAVVADVQGLLNYLNAVGQSTKLKVVSLDKGIAPPRISAQLGISPTSELVRAVRVREMQRMPYSLSIAYLLPQIGDSIKRQDLTSITMIDLVQRAGADVEHVEQVMTATLADEIAAEHLEIPVGAPLMRVNRLFFNKQAVPFYAAEIFYRADRYEYRLSLRREPGKDFLLQNS</sequence>
<gene>
    <name evidence="5" type="ORF">ACFPLB_14010</name>
</gene>